<evidence type="ECO:0000313" key="2">
    <source>
        <dbReference type="Proteomes" id="UP001162800"/>
    </source>
</evidence>
<keyword evidence="2" id="KW-1185">Reference proteome</keyword>
<dbReference type="RefSeq" id="WP_231041653.1">
    <property type="nucleotide sequence ID" value="NZ_CP106881.1"/>
</dbReference>
<evidence type="ECO:0008006" key="3">
    <source>
        <dbReference type="Google" id="ProtNLM"/>
    </source>
</evidence>
<protein>
    <recommendedName>
        <fullName evidence="3">Secreted protein</fullName>
    </recommendedName>
</protein>
<accession>A0ABY6G6B1</accession>
<dbReference type="Proteomes" id="UP001162800">
    <property type="component" value="Chromosome"/>
</dbReference>
<evidence type="ECO:0000313" key="1">
    <source>
        <dbReference type="EMBL" id="UYG50555.1"/>
    </source>
</evidence>
<dbReference type="EMBL" id="CP106881">
    <property type="protein sequence ID" value="UYG50555.1"/>
    <property type="molecule type" value="Genomic_DNA"/>
</dbReference>
<organism evidence="1 2">
    <name type="scientific">Comamonas endophytica</name>
    <dbReference type="NCBI Taxonomy" id="2949090"/>
    <lineage>
        <taxon>Bacteria</taxon>
        <taxon>Pseudomonadati</taxon>
        <taxon>Pseudomonadota</taxon>
        <taxon>Betaproteobacteria</taxon>
        <taxon>Burkholderiales</taxon>
        <taxon>Comamonadaceae</taxon>
        <taxon>Comamonas</taxon>
    </lineage>
</organism>
<name>A0ABY6G6B1_9BURK</name>
<sequence>MIALGLAPAGSAAENGGDGRFHHLIALFSTVAANRCAATAGVTIICNEIKDLERSQKPCLGKKPLPHKHLLNSVHVNSQAPHDCGCTQAGAQDVYKRYWNGGFRGVNVTK</sequence>
<gene>
    <name evidence="1" type="ORF">M9799_10630</name>
</gene>
<reference evidence="1" key="1">
    <citation type="submission" date="2022-09" db="EMBL/GenBank/DDBJ databases">
        <title>The complete genome of Acidovorax sp. 5MLIR.</title>
        <authorList>
            <person name="Liu L."/>
            <person name="Yue J."/>
            <person name="Yang F."/>
            <person name="Yuan J."/>
            <person name="Li L."/>
        </authorList>
    </citation>
    <scope>NUCLEOTIDE SEQUENCE</scope>
    <source>
        <strain evidence="1">5MLIR</strain>
    </source>
</reference>
<proteinExistence type="predicted"/>